<gene>
    <name evidence="1" type="ORF">ATK78_3529</name>
</gene>
<reference evidence="1 2" key="1">
    <citation type="submission" date="2019-03" db="EMBL/GenBank/DDBJ databases">
        <title>Genomic Encyclopedia of Archaeal and Bacterial Type Strains, Phase II (KMG-II): from individual species to whole genera.</title>
        <authorList>
            <person name="Goeker M."/>
        </authorList>
    </citation>
    <scope>NUCLEOTIDE SEQUENCE [LARGE SCALE GENOMIC DNA]</scope>
    <source>
        <strain evidence="1 2">DSM 19035</strain>
    </source>
</reference>
<organism evidence="1 2">
    <name type="scientific">Pedobacter metabolipauper</name>
    <dbReference type="NCBI Taxonomy" id="425513"/>
    <lineage>
        <taxon>Bacteria</taxon>
        <taxon>Pseudomonadati</taxon>
        <taxon>Bacteroidota</taxon>
        <taxon>Sphingobacteriia</taxon>
        <taxon>Sphingobacteriales</taxon>
        <taxon>Sphingobacteriaceae</taxon>
        <taxon>Pedobacter</taxon>
    </lineage>
</organism>
<proteinExistence type="predicted"/>
<evidence type="ECO:0000313" key="2">
    <source>
        <dbReference type="Proteomes" id="UP000295620"/>
    </source>
</evidence>
<dbReference type="OrthoDB" id="677448at2"/>
<evidence type="ECO:0000313" key="1">
    <source>
        <dbReference type="EMBL" id="TDQ07408.1"/>
    </source>
</evidence>
<name>A0A4R6SS98_9SPHI</name>
<keyword evidence="2" id="KW-1185">Reference proteome</keyword>
<accession>A0A4R6SS98</accession>
<sequence>MEQNIENNDWKKEAPFLAGLPVRNAFSVPEGYFEGLSVQISGAVYLESLKDVEHAGFTLPENYFEGLGESIHAKLIAERLKEEIPNEGLIVPVNYFDDLQASILAKTTGAPQPKIVRLWHSKLLKYASAACFLIMASAGLYFNYQSPAQPVNYAELAAEQMLFDIDEDVIIDHIEANGMQEQKVANTKDAALESYILSNYSQSDLTTDY</sequence>
<dbReference type="Proteomes" id="UP000295620">
    <property type="component" value="Unassembled WGS sequence"/>
</dbReference>
<protein>
    <submittedName>
        <fullName evidence="1">Uncharacterized protein</fullName>
    </submittedName>
</protein>
<dbReference type="RefSeq" id="WP_133577383.1">
    <property type="nucleotide sequence ID" value="NZ_SNYC01000006.1"/>
</dbReference>
<comment type="caution">
    <text evidence="1">The sequence shown here is derived from an EMBL/GenBank/DDBJ whole genome shotgun (WGS) entry which is preliminary data.</text>
</comment>
<dbReference type="EMBL" id="SNYC01000006">
    <property type="protein sequence ID" value="TDQ07408.1"/>
    <property type="molecule type" value="Genomic_DNA"/>
</dbReference>
<dbReference type="AlphaFoldDB" id="A0A4R6SS98"/>